<keyword evidence="12" id="KW-1185">Reference proteome</keyword>
<evidence type="ECO:0000256" key="7">
    <source>
        <dbReference type="ARBA" id="ARBA00034078"/>
    </source>
</evidence>
<dbReference type="STRING" id="1396821.SAMN05444515_101372"/>
<evidence type="ECO:0000256" key="1">
    <source>
        <dbReference type="ARBA" id="ARBA00022448"/>
    </source>
</evidence>
<evidence type="ECO:0000256" key="5">
    <source>
        <dbReference type="ARBA" id="ARBA00023004"/>
    </source>
</evidence>
<evidence type="ECO:0000256" key="3">
    <source>
        <dbReference type="ARBA" id="ARBA00022723"/>
    </source>
</evidence>
<dbReference type="OrthoDB" id="9815350at2"/>
<proteinExistence type="inferred from homology"/>
<feature type="domain" description="BFD-like [2Fe-2S]-binding" evidence="10">
    <location>
        <begin position="2"/>
        <end position="50"/>
    </location>
</feature>
<dbReference type="RefSeq" id="WP_090250082.1">
    <property type="nucleotide sequence ID" value="NZ_FOAA01000001.1"/>
</dbReference>
<keyword evidence="2" id="KW-0001">2Fe-2S</keyword>
<evidence type="ECO:0000313" key="11">
    <source>
        <dbReference type="EMBL" id="SEK30770.1"/>
    </source>
</evidence>
<dbReference type="Gene3D" id="1.10.10.1100">
    <property type="entry name" value="BFD-like [2Fe-2S]-binding domain"/>
    <property type="match status" value="1"/>
</dbReference>
<dbReference type="EMBL" id="FOAA01000001">
    <property type="protein sequence ID" value="SEK30770.1"/>
    <property type="molecule type" value="Genomic_DNA"/>
</dbReference>
<keyword evidence="6" id="KW-0411">Iron-sulfur</keyword>
<dbReference type="GO" id="GO:0046872">
    <property type="term" value="F:metal ion binding"/>
    <property type="evidence" value="ECO:0007669"/>
    <property type="project" value="UniProtKB-KW"/>
</dbReference>
<keyword evidence="3" id="KW-0479">Metal-binding</keyword>
<accession>A0A1H7G2U2</accession>
<evidence type="ECO:0000256" key="4">
    <source>
        <dbReference type="ARBA" id="ARBA00022982"/>
    </source>
</evidence>
<comment type="similarity">
    <text evidence="9">Belongs to the Bfd family.</text>
</comment>
<organism evidence="11 12">
    <name type="scientific">Ectothiorhodospira marina</name>
    <dbReference type="NCBI Taxonomy" id="1396821"/>
    <lineage>
        <taxon>Bacteria</taxon>
        <taxon>Pseudomonadati</taxon>
        <taxon>Pseudomonadota</taxon>
        <taxon>Gammaproteobacteria</taxon>
        <taxon>Chromatiales</taxon>
        <taxon>Ectothiorhodospiraceae</taxon>
        <taxon>Ectothiorhodospira</taxon>
    </lineage>
</organism>
<dbReference type="InterPro" id="IPR052371">
    <property type="entry name" value="BFD-associated_ferredoxin"/>
</dbReference>
<evidence type="ECO:0000256" key="8">
    <source>
        <dbReference type="ARBA" id="ARBA00039386"/>
    </source>
</evidence>
<keyword evidence="1" id="KW-0813">Transport</keyword>
<keyword evidence="5" id="KW-0408">Iron</keyword>
<protein>
    <recommendedName>
        <fullName evidence="8">Bacterioferritin-associated ferredoxin</fullName>
    </recommendedName>
</protein>
<dbReference type="Proteomes" id="UP000199256">
    <property type="component" value="Unassembled WGS sequence"/>
</dbReference>
<gene>
    <name evidence="11" type="ORF">SAMN05444515_101372</name>
</gene>
<name>A0A1H7G2U2_9GAMM</name>
<keyword evidence="4" id="KW-0249">Electron transport</keyword>
<dbReference type="Pfam" id="PF04324">
    <property type="entry name" value="Fer2_BFD"/>
    <property type="match status" value="1"/>
</dbReference>
<dbReference type="PANTHER" id="PTHR37424:SF1">
    <property type="entry name" value="BACTERIOFERRITIN-ASSOCIATED FERREDOXIN"/>
    <property type="match status" value="1"/>
</dbReference>
<dbReference type="PANTHER" id="PTHR37424">
    <property type="entry name" value="BACTERIOFERRITIN-ASSOCIATED FERREDOXIN"/>
    <property type="match status" value="1"/>
</dbReference>
<sequence>MYVCLCKGVTDTRVREAVQQGAHSMAALRAELGVCTECKKCAVSINGVLRDTLMAAPVVAAPLCLPECHTSV</sequence>
<evidence type="ECO:0000256" key="2">
    <source>
        <dbReference type="ARBA" id="ARBA00022714"/>
    </source>
</evidence>
<reference evidence="12" key="1">
    <citation type="submission" date="2016-10" db="EMBL/GenBank/DDBJ databases">
        <authorList>
            <person name="Varghese N."/>
            <person name="Submissions S."/>
        </authorList>
    </citation>
    <scope>NUCLEOTIDE SEQUENCE [LARGE SCALE GENOMIC DNA]</scope>
    <source>
        <strain evidence="12">DSM 241</strain>
    </source>
</reference>
<evidence type="ECO:0000313" key="12">
    <source>
        <dbReference type="Proteomes" id="UP000199256"/>
    </source>
</evidence>
<dbReference type="GO" id="GO:0051537">
    <property type="term" value="F:2 iron, 2 sulfur cluster binding"/>
    <property type="evidence" value="ECO:0007669"/>
    <property type="project" value="UniProtKB-KW"/>
</dbReference>
<evidence type="ECO:0000259" key="10">
    <source>
        <dbReference type="Pfam" id="PF04324"/>
    </source>
</evidence>
<dbReference type="AlphaFoldDB" id="A0A1H7G2U2"/>
<dbReference type="InterPro" id="IPR007419">
    <property type="entry name" value="BFD-like_2Fe2S-bd_dom"/>
</dbReference>
<evidence type="ECO:0000256" key="6">
    <source>
        <dbReference type="ARBA" id="ARBA00023014"/>
    </source>
</evidence>
<dbReference type="InterPro" id="IPR041854">
    <property type="entry name" value="BFD-like_2Fe2S-bd_dom_sf"/>
</dbReference>
<evidence type="ECO:0000256" key="9">
    <source>
        <dbReference type="ARBA" id="ARBA00046332"/>
    </source>
</evidence>
<comment type="cofactor">
    <cofactor evidence="7">
        <name>[2Fe-2S] cluster</name>
        <dbReference type="ChEBI" id="CHEBI:190135"/>
    </cofactor>
</comment>